<sequence length="275" mass="30703">MAEKKTMDEASREGAENLVLLYSQLDELWIRYLQLLDEYTNAQTAIKKHMSAGFFSLAQANFKSTRGRYGQDYYDERAVASTRVAIDAQDDSYAFEIRKSGPDVDEQPVRGREEDANHDSEDSKGASQSEKPNIKSEKDTSADQLPTPEATPEPESKRESTDTNEASSTASKTESTVETSNSERPTDEEETPKVNLQDPIRWFGILVPPTLRQAQASFSKALLDETAMTKAVNTSRGLREAEVEIRKLRKSIKKAEKAVYATDALPIRRPVEASS</sequence>
<feature type="region of interest" description="Disordered" evidence="2">
    <location>
        <begin position="98"/>
        <end position="197"/>
    </location>
</feature>
<evidence type="ECO:0000256" key="1">
    <source>
        <dbReference type="ARBA" id="ARBA00093634"/>
    </source>
</evidence>
<evidence type="ECO:0000313" key="4">
    <source>
        <dbReference type="Proteomes" id="UP001056384"/>
    </source>
</evidence>
<evidence type="ECO:0000256" key="2">
    <source>
        <dbReference type="SAM" id="MobiDB-lite"/>
    </source>
</evidence>
<feature type="compositionally biased region" description="Low complexity" evidence="2">
    <location>
        <begin position="163"/>
        <end position="180"/>
    </location>
</feature>
<name>A0A9Q9AJG9_9PEZI</name>
<dbReference type="Proteomes" id="UP001056384">
    <property type="component" value="Chromosome 3"/>
</dbReference>
<feature type="compositionally biased region" description="Basic and acidic residues" evidence="2">
    <location>
        <begin position="132"/>
        <end position="141"/>
    </location>
</feature>
<feature type="compositionally biased region" description="Basic and acidic residues" evidence="2">
    <location>
        <begin position="98"/>
        <end position="124"/>
    </location>
</feature>
<dbReference type="PANTHER" id="PTHR31996">
    <property type="entry name" value="COILED-COIL DOMAIN-CONTAINING PROTEIN 115"/>
    <property type="match status" value="1"/>
</dbReference>
<dbReference type="Pfam" id="PF21730">
    <property type="entry name" value="Vma22_CCDC115"/>
    <property type="match status" value="2"/>
</dbReference>
<organism evidence="3 4">
    <name type="scientific">Septoria linicola</name>
    <dbReference type="NCBI Taxonomy" id="215465"/>
    <lineage>
        <taxon>Eukaryota</taxon>
        <taxon>Fungi</taxon>
        <taxon>Dikarya</taxon>
        <taxon>Ascomycota</taxon>
        <taxon>Pezizomycotina</taxon>
        <taxon>Dothideomycetes</taxon>
        <taxon>Dothideomycetidae</taxon>
        <taxon>Mycosphaerellales</taxon>
        <taxon>Mycosphaerellaceae</taxon>
        <taxon>Septoria</taxon>
    </lineage>
</organism>
<protein>
    <recommendedName>
        <fullName evidence="1">Vacuolar ATPase assembly protein VMA22</fullName>
    </recommendedName>
</protein>
<dbReference type="AlphaFoldDB" id="A0A9Q9AJG9"/>
<keyword evidence="4" id="KW-1185">Reference proteome</keyword>
<dbReference type="GO" id="GO:1990871">
    <property type="term" value="C:Vma12-Vma22 assembly complex"/>
    <property type="evidence" value="ECO:0007669"/>
    <property type="project" value="TreeGrafter"/>
</dbReference>
<dbReference type="EMBL" id="CP099420">
    <property type="protein sequence ID" value="USW50482.1"/>
    <property type="molecule type" value="Genomic_DNA"/>
</dbReference>
<dbReference type="OrthoDB" id="408631at2759"/>
<evidence type="ECO:0000313" key="3">
    <source>
        <dbReference type="EMBL" id="USW50482.1"/>
    </source>
</evidence>
<dbReference type="InterPro" id="IPR040357">
    <property type="entry name" value="Vma22/CCDC115"/>
</dbReference>
<accession>A0A9Q9AJG9</accession>
<dbReference type="PANTHER" id="PTHR31996:SF2">
    <property type="entry name" value="COILED-COIL DOMAIN-CONTAINING PROTEIN 115"/>
    <property type="match status" value="1"/>
</dbReference>
<dbReference type="GO" id="GO:0070072">
    <property type="term" value="P:vacuolar proton-transporting V-type ATPase complex assembly"/>
    <property type="evidence" value="ECO:0007669"/>
    <property type="project" value="InterPro"/>
</dbReference>
<dbReference type="GO" id="GO:0051082">
    <property type="term" value="F:unfolded protein binding"/>
    <property type="evidence" value="ECO:0007669"/>
    <property type="project" value="TreeGrafter"/>
</dbReference>
<reference evidence="3" key="1">
    <citation type="submission" date="2022-06" db="EMBL/GenBank/DDBJ databases">
        <title>Complete genome sequences of two strains of the flax pathogen Septoria linicola.</title>
        <authorList>
            <person name="Lapalu N."/>
            <person name="Simon A."/>
            <person name="Demenou B."/>
            <person name="Paumier D."/>
            <person name="Guillot M.-P."/>
            <person name="Gout L."/>
            <person name="Valade R."/>
        </authorList>
    </citation>
    <scope>NUCLEOTIDE SEQUENCE</scope>
    <source>
        <strain evidence="3">SE15195</strain>
    </source>
</reference>
<proteinExistence type="predicted"/>
<gene>
    <name evidence="3" type="ORF">Slin15195_G038010</name>
</gene>